<dbReference type="PANTHER" id="PTHR45528">
    <property type="entry name" value="SENSOR HISTIDINE KINASE CPXA"/>
    <property type="match status" value="1"/>
</dbReference>
<dbReference type="InterPro" id="IPR036097">
    <property type="entry name" value="HisK_dim/P_sf"/>
</dbReference>
<evidence type="ECO:0000256" key="13">
    <source>
        <dbReference type="ARBA" id="ARBA00023136"/>
    </source>
</evidence>
<dbReference type="InterPro" id="IPR004358">
    <property type="entry name" value="Sig_transdc_His_kin-like_C"/>
</dbReference>
<evidence type="ECO:0000256" key="8">
    <source>
        <dbReference type="ARBA" id="ARBA00022741"/>
    </source>
</evidence>
<evidence type="ECO:0000256" key="6">
    <source>
        <dbReference type="ARBA" id="ARBA00022679"/>
    </source>
</evidence>
<evidence type="ECO:0000259" key="15">
    <source>
        <dbReference type="PROSITE" id="PS50109"/>
    </source>
</evidence>
<dbReference type="InterPro" id="IPR003594">
    <property type="entry name" value="HATPase_dom"/>
</dbReference>
<dbReference type="InterPro" id="IPR050398">
    <property type="entry name" value="HssS/ArlS-like"/>
</dbReference>
<evidence type="ECO:0000256" key="12">
    <source>
        <dbReference type="ARBA" id="ARBA00023012"/>
    </source>
</evidence>
<dbReference type="SMART" id="SM00387">
    <property type="entry name" value="HATPase_c"/>
    <property type="match status" value="1"/>
</dbReference>
<dbReference type="SUPFAM" id="SSF55874">
    <property type="entry name" value="ATPase domain of HSP90 chaperone/DNA topoisomerase II/histidine kinase"/>
    <property type="match status" value="1"/>
</dbReference>
<evidence type="ECO:0000313" key="18">
    <source>
        <dbReference type="Proteomes" id="UP000239863"/>
    </source>
</evidence>
<dbReference type="PANTHER" id="PTHR45528:SF1">
    <property type="entry name" value="SENSOR HISTIDINE KINASE CPXA"/>
    <property type="match status" value="1"/>
</dbReference>
<dbReference type="Gene3D" id="6.10.340.10">
    <property type="match status" value="1"/>
</dbReference>
<dbReference type="SUPFAM" id="SSF158472">
    <property type="entry name" value="HAMP domain-like"/>
    <property type="match status" value="1"/>
</dbReference>
<sequence>MFMRKKKLNYKENKKKLANLLLKNYILLYFIMTGILFLSLIIATLIGTALYFNLQDSILDDPSSIMRDDYTNINSEKIENLGGYLEVIDNTGEVIFRKGNPAMKIDKYDLKSFNEIINNSLELPYSSYDSENSSYNYIYRTVYNEEKDFLLIIAIPRDSAESFRMNHRKLSPKYFIMLAVFIALFILLLGFIVYSRISSKNFVRPLKLLIEGSNKISNGDYSARIYLKSKTEFGELRDVFNGMAEKLENEKMLKEKSEELRRRLILDISHDLKNPLSIVLGYSDYLIKNESISESESKRYLNVINQNALRANNLLTELFEFSKLQSVDFKLKTEHLDICEFLRELIASYIPKMEEKNFQYDFDIPEKTIIAAFDKNHLDRALSNIIMNSIKYNPNYTHFIMTLFTINKDIIITIEDNGIGIPTHLQKDIFNPFVRVDASRNHKSGGTGLGLAISKSLIEMHNGSINLESDLNKGTKFTILLNNSLIS</sequence>
<dbReference type="SMART" id="SM00304">
    <property type="entry name" value="HAMP"/>
    <property type="match status" value="1"/>
</dbReference>
<dbReference type="RefSeq" id="WP_104409430.1">
    <property type="nucleotide sequence ID" value="NZ_PTIS01000003.1"/>
</dbReference>
<evidence type="ECO:0000256" key="2">
    <source>
        <dbReference type="ARBA" id="ARBA00004651"/>
    </source>
</evidence>
<dbReference type="InterPro" id="IPR003660">
    <property type="entry name" value="HAMP_dom"/>
</dbReference>
<dbReference type="Proteomes" id="UP000239863">
    <property type="component" value="Unassembled WGS sequence"/>
</dbReference>
<dbReference type="Gene3D" id="1.10.287.130">
    <property type="match status" value="1"/>
</dbReference>
<dbReference type="Pfam" id="PF00512">
    <property type="entry name" value="HisKA"/>
    <property type="match status" value="1"/>
</dbReference>
<feature type="transmembrane region" description="Helical" evidence="14">
    <location>
        <begin position="21"/>
        <end position="52"/>
    </location>
</feature>
<keyword evidence="5" id="KW-0597">Phosphoprotein</keyword>
<dbReference type="STRING" id="37659.GCA_000703125_02080"/>
<keyword evidence="12" id="KW-0902">Two-component regulatory system</keyword>
<evidence type="ECO:0000256" key="14">
    <source>
        <dbReference type="SAM" id="Phobius"/>
    </source>
</evidence>
<keyword evidence="8" id="KW-0547">Nucleotide-binding</keyword>
<dbReference type="FunFam" id="3.30.565.10:FF:000006">
    <property type="entry name" value="Sensor histidine kinase WalK"/>
    <property type="match status" value="1"/>
</dbReference>
<evidence type="ECO:0000256" key="9">
    <source>
        <dbReference type="ARBA" id="ARBA00022777"/>
    </source>
</evidence>
<evidence type="ECO:0000256" key="10">
    <source>
        <dbReference type="ARBA" id="ARBA00022840"/>
    </source>
</evidence>
<dbReference type="CDD" id="cd06225">
    <property type="entry name" value="HAMP"/>
    <property type="match status" value="1"/>
</dbReference>
<proteinExistence type="predicted"/>
<comment type="caution">
    <text evidence="17">The sequence shown here is derived from an EMBL/GenBank/DDBJ whole genome shotgun (WGS) entry which is preliminary data.</text>
</comment>
<organism evidence="17 18">
    <name type="scientific">Clostridium algidicarnis DSM 15099</name>
    <dbReference type="NCBI Taxonomy" id="1121295"/>
    <lineage>
        <taxon>Bacteria</taxon>
        <taxon>Bacillati</taxon>
        <taxon>Bacillota</taxon>
        <taxon>Clostridia</taxon>
        <taxon>Eubacteriales</taxon>
        <taxon>Clostridiaceae</taxon>
        <taxon>Clostridium</taxon>
    </lineage>
</organism>
<dbReference type="SUPFAM" id="SSF47384">
    <property type="entry name" value="Homodimeric domain of signal transducing histidine kinase"/>
    <property type="match status" value="1"/>
</dbReference>
<dbReference type="Gene3D" id="3.30.565.10">
    <property type="entry name" value="Histidine kinase-like ATPase, C-terminal domain"/>
    <property type="match status" value="1"/>
</dbReference>
<dbReference type="PROSITE" id="PS50109">
    <property type="entry name" value="HIS_KIN"/>
    <property type="match status" value="1"/>
</dbReference>
<keyword evidence="13 14" id="KW-0472">Membrane</keyword>
<dbReference type="GO" id="GO:0005524">
    <property type="term" value="F:ATP binding"/>
    <property type="evidence" value="ECO:0007669"/>
    <property type="project" value="UniProtKB-KW"/>
</dbReference>
<gene>
    <name evidence="17" type="ORF">BD821_103151</name>
</gene>
<dbReference type="PRINTS" id="PR00344">
    <property type="entry name" value="BCTRLSENSOR"/>
</dbReference>
<dbReference type="InterPro" id="IPR003661">
    <property type="entry name" value="HisK_dim/P_dom"/>
</dbReference>
<dbReference type="PROSITE" id="PS50885">
    <property type="entry name" value="HAMP"/>
    <property type="match status" value="1"/>
</dbReference>
<accession>A0A2S6FZF3</accession>
<dbReference type="CDD" id="cd00082">
    <property type="entry name" value="HisKA"/>
    <property type="match status" value="1"/>
</dbReference>
<dbReference type="Pfam" id="PF02518">
    <property type="entry name" value="HATPase_c"/>
    <property type="match status" value="1"/>
</dbReference>
<dbReference type="OrthoDB" id="335833at2"/>
<name>A0A2S6FZF3_9CLOT</name>
<keyword evidence="10" id="KW-0067">ATP-binding</keyword>
<evidence type="ECO:0000256" key="4">
    <source>
        <dbReference type="ARBA" id="ARBA00022475"/>
    </source>
</evidence>
<keyword evidence="7 14" id="KW-0812">Transmembrane</keyword>
<evidence type="ECO:0000256" key="5">
    <source>
        <dbReference type="ARBA" id="ARBA00022553"/>
    </source>
</evidence>
<feature type="transmembrane region" description="Helical" evidence="14">
    <location>
        <begin position="174"/>
        <end position="194"/>
    </location>
</feature>
<dbReference type="SMART" id="SM00388">
    <property type="entry name" value="HisKA"/>
    <property type="match status" value="1"/>
</dbReference>
<evidence type="ECO:0000313" key="17">
    <source>
        <dbReference type="EMBL" id="PPK49022.1"/>
    </source>
</evidence>
<evidence type="ECO:0000256" key="3">
    <source>
        <dbReference type="ARBA" id="ARBA00012438"/>
    </source>
</evidence>
<comment type="subcellular location">
    <subcellularLocation>
        <location evidence="2">Cell membrane</location>
        <topology evidence="2">Multi-pass membrane protein</topology>
    </subcellularLocation>
</comment>
<dbReference type="EC" id="2.7.13.3" evidence="3"/>
<protein>
    <recommendedName>
        <fullName evidence="3">histidine kinase</fullName>
        <ecNumber evidence="3">2.7.13.3</ecNumber>
    </recommendedName>
</protein>
<keyword evidence="9 17" id="KW-0418">Kinase</keyword>
<dbReference type="EMBL" id="PTIS01000003">
    <property type="protein sequence ID" value="PPK49022.1"/>
    <property type="molecule type" value="Genomic_DNA"/>
</dbReference>
<evidence type="ECO:0000256" key="1">
    <source>
        <dbReference type="ARBA" id="ARBA00000085"/>
    </source>
</evidence>
<keyword evidence="4" id="KW-1003">Cell membrane</keyword>
<evidence type="ECO:0000256" key="11">
    <source>
        <dbReference type="ARBA" id="ARBA00022989"/>
    </source>
</evidence>
<comment type="catalytic activity">
    <reaction evidence="1">
        <text>ATP + protein L-histidine = ADP + protein N-phospho-L-histidine.</text>
        <dbReference type="EC" id="2.7.13.3"/>
    </reaction>
</comment>
<dbReference type="InterPro" id="IPR005467">
    <property type="entry name" value="His_kinase_dom"/>
</dbReference>
<dbReference type="AlphaFoldDB" id="A0A2S6FZF3"/>
<keyword evidence="11 14" id="KW-1133">Transmembrane helix</keyword>
<feature type="domain" description="HAMP" evidence="16">
    <location>
        <begin position="200"/>
        <end position="252"/>
    </location>
</feature>
<evidence type="ECO:0000256" key="7">
    <source>
        <dbReference type="ARBA" id="ARBA00022692"/>
    </source>
</evidence>
<feature type="domain" description="Histidine kinase" evidence="15">
    <location>
        <begin position="267"/>
        <end position="485"/>
    </location>
</feature>
<dbReference type="CDD" id="cd00075">
    <property type="entry name" value="HATPase"/>
    <property type="match status" value="1"/>
</dbReference>
<reference evidence="17 18" key="1">
    <citation type="submission" date="2018-02" db="EMBL/GenBank/DDBJ databases">
        <title>Genomic Encyclopedia of Archaeal and Bacterial Type Strains, Phase II (KMG-II): from individual species to whole genera.</title>
        <authorList>
            <person name="Goeker M."/>
        </authorList>
    </citation>
    <scope>NUCLEOTIDE SEQUENCE [LARGE SCALE GENOMIC DNA]</scope>
    <source>
        <strain evidence="17 18">DSM 15099</strain>
    </source>
</reference>
<dbReference type="GO" id="GO:0000155">
    <property type="term" value="F:phosphorelay sensor kinase activity"/>
    <property type="evidence" value="ECO:0007669"/>
    <property type="project" value="InterPro"/>
</dbReference>
<keyword evidence="6" id="KW-0808">Transferase</keyword>
<dbReference type="Pfam" id="PF00672">
    <property type="entry name" value="HAMP"/>
    <property type="match status" value="1"/>
</dbReference>
<evidence type="ECO:0000259" key="16">
    <source>
        <dbReference type="PROSITE" id="PS50885"/>
    </source>
</evidence>
<dbReference type="GO" id="GO:0005886">
    <property type="term" value="C:plasma membrane"/>
    <property type="evidence" value="ECO:0007669"/>
    <property type="project" value="UniProtKB-SubCell"/>
</dbReference>
<dbReference type="InterPro" id="IPR036890">
    <property type="entry name" value="HATPase_C_sf"/>
</dbReference>